<dbReference type="Pfam" id="PF23414">
    <property type="entry name" value="Beta-prop_EML_2"/>
    <property type="match status" value="1"/>
</dbReference>
<dbReference type="SMART" id="SM00320">
    <property type="entry name" value="WD40"/>
    <property type="match status" value="2"/>
</dbReference>
<reference evidence="5" key="1">
    <citation type="submission" date="2021-01" db="EMBL/GenBank/DDBJ databases">
        <authorList>
            <person name="Corre E."/>
            <person name="Pelletier E."/>
            <person name="Niang G."/>
            <person name="Scheremetjew M."/>
            <person name="Finn R."/>
            <person name="Kale V."/>
            <person name="Holt S."/>
            <person name="Cochrane G."/>
            <person name="Meng A."/>
            <person name="Brown T."/>
            <person name="Cohen L."/>
        </authorList>
    </citation>
    <scope>NUCLEOTIDE SEQUENCE</scope>
    <source>
        <strain evidence="5">SPMC142</strain>
    </source>
</reference>
<dbReference type="InterPro" id="IPR055442">
    <property type="entry name" value="Beta-prop_EML-like_2nd"/>
</dbReference>
<dbReference type="PROSITE" id="PS50082">
    <property type="entry name" value="WD_REPEATS_2"/>
    <property type="match status" value="1"/>
</dbReference>
<protein>
    <recommendedName>
        <fullName evidence="4">EML-like second beta-propeller domain-containing protein</fullName>
    </recommendedName>
</protein>
<dbReference type="GO" id="GO:0008017">
    <property type="term" value="F:microtubule binding"/>
    <property type="evidence" value="ECO:0007669"/>
    <property type="project" value="TreeGrafter"/>
</dbReference>
<feature type="domain" description="EML-like second beta-propeller" evidence="4">
    <location>
        <begin position="7"/>
        <end position="236"/>
    </location>
</feature>
<dbReference type="EMBL" id="HBIQ01092491">
    <property type="protein sequence ID" value="CAE0592003.1"/>
    <property type="molecule type" value="Transcribed_RNA"/>
</dbReference>
<dbReference type="InterPro" id="IPR015943">
    <property type="entry name" value="WD40/YVTN_repeat-like_dom_sf"/>
</dbReference>
<accession>A0A7S3TRH5</accession>
<name>A0A7S3TRH5_9SPIT</name>
<gene>
    <name evidence="5" type="ORF">SACU0126_LOCUS29456</name>
</gene>
<dbReference type="PROSITE" id="PS50294">
    <property type="entry name" value="WD_REPEATS_REGION"/>
    <property type="match status" value="1"/>
</dbReference>
<evidence type="ECO:0000256" key="3">
    <source>
        <dbReference type="PROSITE-ProRule" id="PRU00221"/>
    </source>
</evidence>
<evidence type="ECO:0000313" key="5">
    <source>
        <dbReference type="EMBL" id="CAE0592003.1"/>
    </source>
</evidence>
<dbReference type="InterPro" id="IPR001680">
    <property type="entry name" value="WD40_rpt"/>
</dbReference>
<proteinExistence type="predicted"/>
<dbReference type="InterPro" id="IPR050630">
    <property type="entry name" value="WD_repeat_EMAP"/>
</dbReference>
<keyword evidence="1 3" id="KW-0853">WD repeat</keyword>
<dbReference type="AlphaFoldDB" id="A0A7S3TRH5"/>
<dbReference type="InterPro" id="IPR036322">
    <property type="entry name" value="WD40_repeat_dom_sf"/>
</dbReference>
<dbReference type="PANTHER" id="PTHR13720:SF33">
    <property type="entry name" value="HELP DOMAIN-CONTAINING PROTEIN"/>
    <property type="match status" value="1"/>
</dbReference>
<dbReference type="Gene3D" id="2.130.10.10">
    <property type="entry name" value="YVTN repeat-like/Quinoprotein amine dehydrogenase"/>
    <property type="match status" value="1"/>
</dbReference>
<sequence>MSVYPGNKQARALAYSPKWGHIAVGSNFGKVSIRDFKDFDTKIQTLKNAEEWCEMIKYSPCEKYLATGSHDNQVYVYEIVDGKYNLYKNFNKHSSYVQAFDWSLDSTYIRSADGAYDKLYFNITTKQQDSAGLNNTKDMEWASHSVKLGWDVQGVHPAGEDGTHVNHLTVSNDKSVVASGDDFGLVNIFRFPCNDNSSESRSYAAHSEHVIRVEFTEDGKRMFTIGGQDKALIQWKKK</sequence>
<dbReference type="SUPFAM" id="SSF50978">
    <property type="entry name" value="WD40 repeat-like"/>
    <property type="match status" value="1"/>
</dbReference>
<organism evidence="5">
    <name type="scientific">Strombidinopsis acuminata</name>
    <dbReference type="NCBI Taxonomy" id="141414"/>
    <lineage>
        <taxon>Eukaryota</taxon>
        <taxon>Sar</taxon>
        <taxon>Alveolata</taxon>
        <taxon>Ciliophora</taxon>
        <taxon>Intramacronucleata</taxon>
        <taxon>Spirotrichea</taxon>
        <taxon>Choreotrichia</taxon>
        <taxon>Choreotrichida</taxon>
        <taxon>Strombidinopsidae</taxon>
        <taxon>Strombidinopsis</taxon>
    </lineage>
</organism>
<keyword evidence="2" id="KW-0677">Repeat</keyword>
<evidence type="ECO:0000256" key="2">
    <source>
        <dbReference type="ARBA" id="ARBA00022737"/>
    </source>
</evidence>
<dbReference type="PANTHER" id="PTHR13720">
    <property type="entry name" value="WD-40 REPEAT PROTEIN"/>
    <property type="match status" value="1"/>
</dbReference>
<evidence type="ECO:0000259" key="4">
    <source>
        <dbReference type="Pfam" id="PF23414"/>
    </source>
</evidence>
<evidence type="ECO:0000256" key="1">
    <source>
        <dbReference type="ARBA" id="ARBA00022574"/>
    </source>
</evidence>
<feature type="repeat" description="WD" evidence="3">
    <location>
        <begin position="203"/>
        <end position="238"/>
    </location>
</feature>